<feature type="compositionally biased region" description="Low complexity" evidence="8">
    <location>
        <begin position="400"/>
        <end position="411"/>
    </location>
</feature>
<keyword evidence="6" id="KW-0539">Nucleus</keyword>
<keyword evidence="12" id="KW-1185">Reference proteome</keyword>
<dbReference type="Pfam" id="PF00536">
    <property type="entry name" value="SAM_1"/>
    <property type="match status" value="1"/>
</dbReference>
<dbReference type="InterPro" id="IPR012313">
    <property type="entry name" value="Znf_FCS"/>
</dbReference>
<dbReference type="Proteomes" id="UP000264840">
    <property type="component" value="Unplaced"/>
</dbReference>
<dbReference type="InterPro" id="IPR001660">
    <property type="entry name" value="SAM"/>
</dbReference>
<protein>
    <submittedName>
        <fullName evidence="11">Polyhomeotic homolog 3</fullName>
    </submittedName>
</protein>
<feature type="compositionally biased region" description="Acidic residues" evidence="8">
    <location>
        <begin position="652"/>
        <end position="672"/>
    </location>
</feature>
<keyword evidence="2" id="KW-0479">Metal-binding</keyword>
<dbReference type="GO" id="GO:0035102">
    <property type="term" value="C:PRC1 complex"/>
    <property type="evidence" value="ECO:0007669"/>
    <property type="project" value="TreeGrafter"/>
</dbReference>
<evidence type="ECO:0000256" key="7">
    <source>
        <dbReference type="PROSITE-ProRule" id="PRU00367"/>
    </source>
</evidence>
<dbReference type="OrthoDB" id="2390104at2759"/>
<dbReference type="CDD" id="cd09577">
    <property type="entry name" value="SAM_Ph1_2_3"/>
    <property type="match status" value="1"/>
</dbReference>
<feature type="compositionally biased region" description="Pro residues" evidence="8">
    <location>
        <begin position="567"/>
        <end position="581"/>
    </location>
</feature>
<evidence type="ECO:0000256" key="6">
    <source>
        <dbReference type="ARBA" id="ARBA00023242"/>
    </source>
</evidence>
<accession>A0A3Q2WTW2</accession>
<reference evidence="11" key="1">
    <citation type="submission" date="2025-08" db="UniProtKB">
        <authorList>
            <consortium name="Ensembl"/>
        </authorList>
    </citation>
    <scope>IDENTIFICATION</scope>
</reference>
<feature type="compositionally biased region" description="Low complexity" evidence="8">
    <location>
        <begin position="555"/>
        <end position="566"/>
    </location>
</feature>
<dbReference type="PANTHER" id="PTHR12247:SF88">
    <property type="entry name" value="POLYHOMEOTIC-LIKE PROTEIN 3"/>
    <property type="match status" value="1"/>
</dbReference>
<dbReference type="Gene3D" id="1.10.150.50">
    <property type="entry name" value="Transcription Factor, Ets-1"/>
    <property type="match status" value="1"/>
</dbReference>
<evidence type="ECO:0000313" key="12">
    <source>
        <dbReference type="Proteomes" id="UP000264840"/>
    </source>
</evidence>
<feature type="domain" description="SAM" evidence="9">
    <location>
        <begin position="835"/>
        <end position="899"/>
    </location>
</feature>
<feature type="region of interest" description="Disordered" evidence="8">
    <location>
        <begin position="1"/>
        <end position="44"/>
    </location>
</feature>
<evidence type="ECO:0000256" key="4">
    <source>
        <dbReference type="ARBA" id="ARBA00022833"/>
    </source>
</evidence>
<dbReference type="SUPFAM" id="SSF47769">
    <property type="entry name" value="SAM/Pointed domain"/>
    <property type="match status" value="1"/>
</dbReference>
<dbReference type="PROSITE" id="PS51024">
    <property type="entry name" value="ZF_FCS"/>
    <property type="match status" value="1"/>
</dbReference>
<dbReference type="GO" id="GO:0045892">
    <property type="term" value="P:negative regulation of DNA-templated transcription"/>
    <property type="evidence" value="ECO:0007669"/>
    <property type="project" value="TreeGrafter"/>
</dbReference>
<dbReference type="GeneID" id="102290134"/>
<evidence type="ECO:0000313" key="11">
    <source>
        <dbReference type="Ensembl" id="ENSHBUP00000029280.1"/>
    </source>
</evidence>
<dbReference type="GO" id="GO:0003677">
    <property type="term" value="F:DNA binding"/>
    <property type="evidence" value="ECO:0007669"/>
    <property type="project" value="UniProtKB-KW"/>
</dbReference>
<dbReference type="STRING" id="8153.ENSHBUP00000029280"/>
<feature type="region of interest" description="Disordered" evidence="8">
    <location>
        <begin position="352"/>
        <end position="433"/>
    </location>
</feature>
<dbReference type="Pfam" id="PF21319">
    <property type="entry name" value="zf-FCS_1"/>
    <property type="match status" value="1"/>
</dbReference>
<dbReference type="Ensembl" id="ENSHBUT00000019326.1">
    <property type="protein sequence ID" value="ENSHBUP00000029280.1"/>
    <property type="gene ID" value="ENSHBUG00000013595.1"/>
</dbReference>
<evidence type="ECO:0000256" key="3">
    <source>
        <dbReference type="ARBA" id="ARBA00022771"/>
    </source>
</evidence>
<feature type="region of interest" description="Disordered" evidence="8">
    <location>
        <begin position="634"/>
        <end position="682"/>
    </location>
</feature>
<feature type="compositionally biased region" description="Polar residues" evidence="8">
    <location>
        <begin position="515"/>
        <end position="539"/>
    </location>
</feature>
<feature type="domain" description="FCS-type" evidence="10">
    <location>
        <begin position="683"/>
        <end position="717"/>
    </location>
</feature>
<evidence type="ECO:0000256" key="2">
    <source>
        <dbReference type="ARBA" id="ARBA00022723"/>
    </source>
</evidence>
<dbReference type="AlphaFoldDB" id="A0A3Q2WTW2"/>
<keyword evidence="3 7" id="KW-0863">Zinc-finger</keyword>
<feature type="compositionally biased region" description="Low complexity" evidence="8">
    <location>
        <begin position="13"/>
        <end position="43"/>
    </location>
</feature>
<evidence type="ECO:0000256" key="8">
    <source>
        <dbReference type="SAM" id="MobiDB-lite"/>
    </source>
</evidence>
<feature type="region of interest" description="Disordered" evidence="8">
    <location>
        <begin position="490"/>
        <end position="604"/>
    </location>
</feature>
<dbReference type="PROSITE" id="PS50105">
    <property type="entry name" value="SAM_DOMAIN"/>
    <property type="match status" value="1"/>
</dbReference>
<dbReference type="PANTHER" id="PTHR12247">
    <property type="entry name" value="POLYCOMB GROUP PROTEIN"/>
    <property type="match status" value="1"/>
</dbReference>
<evidence type="ECO:0000256" key="1">
    <source>
        <dbReference type="ARBA" id="ARBA00004123"/>
    </source>
</evidence>
<name>A0A3Q2WTW2_HAPBU</name>
<dbReference type="SMART" id="SM00454">
    <property type="entry name" value="SAM"/>
    <property type="match status" value="1"/>
</dbReference>
<dbReference type="GeneTree" id="ENSGT00940000162952"/>
<dbReference type="GO" id="GO:0003682">
    <property type="term" value="F:chromatin binding"/>
    <property type="evidence" value="ECO:0007669"/>
    <property type="project" value="TreeGrafter"/>
</dbReference>
<comment type="subcellular location">
    <subcellularLocation>
        <location evidence="1">Nucleus</location>
    </subcellularLocation>
</comment>
<dbReference type="InterPro" id="IPR050548">
    <property type="entry name" value="PcG_chromatin_remod_factors"/>
</dbReference>
<dbReference type="RefSeq" id="XP_005936701.1">
    <property type="nucleotide sequence ID" value="XM_005936639.3"/>
</dbReference>
<dbReference type="GO" id="GO:0008270">
    <property type="term" value="F:zinc ion binding"/>
    <property type="evidence" value="ECO:0007669"/>
    <property type="project" value="UniProtKB-KW"/>
</dbReference>
<dbReference type="CTD" id="80012"/>
<feature type="region of interest" description="Disordered" evidence="8">
    <location>
        <begin position="764"/>
        <end position="813"/>
    </location>
</feature>
<keyword evidence="5" id="KW-0238">DNA-binding</keyword>
<feature type="compositionally biased region" description="Low complexity" evidence="8">
    <location>
        <begin position="363"/>
        <end position="392"/>
    </location>
</feature>
<dbReference type="InterPro" id="IPR038603">
    <property type="entry name" value="Znf_FCS_sf"/>
</dbReference>
<feature type="compositionally biased region" description="Basic and acidic residues" evidence="8">
    <location>
        <begin position="802"/>
        <end position="813"/>
    </location>
</feature>
<evidence type="ECO:0000259" key="10">
    <source>
        <dbReference type="PROSITE" id="PS51024"/>
    </source>
</evidence>
<keyword evidence="4" id="KW-0862">Zinc</keyword>
<proteinExistence type="predicted"/>
<organism evidence="11 12">
    <name type="scientific">Haplochromis burtoni</name>
    <name type="common">Burton's mouthbrooder</name>
    <name type="synonym">Chromis burtoni</name>
    <dbReference type="NCBI Taxonomy" id="8153"/>
    <lineage>
        <taxon>Eukaryota</taxon>
        <taxon>Metazoa</taxon>
        <taxon>Chordata</taxon>
        <taxon>Craniata</taxon>
        <taxon>Vertebrata</taxon>
        <taxon>Euteleostomi</taxon>
        <taxon>Actinopterygii</taxon>
        <taxon>Neopterygii</taxon>
        <taxon>Teleostei</taxon>
        <taxon>Neoteleostei</taxon>
        <taxon>Acanthomorphata</taxon>
        <taxon>Ovalentaria</taxon>
        <taxon>Cichlomorphae</taxon>
        <taxon>Cichliformes</taxon>
        <taxon>Cichlidae</taxon>
        <taxon>African cichlids</taxon>
        <taxon>Pseudocrenilabrinae</taxon>
        <taxon>Haplochromini</taxon>
        <taxon>Haplochromis</taxon>
    </lineage>
</organism>
<evidence type="ECO:0000256" key="5">
    <source>
        <dbReference type="ARBA" id="ARBA00023125"/>
    </source>
</evidence>
<feature type="compositionally biased region" description="Pro residues" evidence="8">
    <location>
        <begin position="412"/>
        <end position="430"/>
    </location>
</feature>
<feature type="compositionally biased region" description="Acidic residues" evidence="8">
    <location>
        <begin position="781"/>
        <end position="792"/>
    </location>
</feature>
<sequence length="899" mass="95616">MDRRSPGDRQADTSKTVTTASSSSVVTMATPSSSAQPPSTSLSIIPPDRQAVQVIQHAMNRPQSMAAQYLHQMYAAQQQHFMLQTAALQQHQHPAHLQSLAAIQQASVCQRSPSSSTGSLVQAAGVSQNSITLPASPVTARLIGRTQTSTASAATISQQAMLLGNRPASCNQAQMYLRTQMLILTPAATVAAIQSDLPTVTSCSSLPTSSQNLALRTHLPGALATAHSVILKPSTESQALPAATSLSKNPVCGLKSTQLTDGSTETAPSDATSLVSGPQIITPAYPPVQTHTLVKQQLSCPVGQQVAHHQLIVQQATGGAPSSRQLQPIALRVAPRDTHSNPLPLSVKRLTASSTHSQLRNEPPALSSSSSPLVTSMLASSPQTSVPAAAVQPQPPPLVAAPQRRTSFPQSQQPPPPPPPLILPRLPQNPPASLHRVSLHSVRALAVHSGQVLLTERELPVAEALVQMPYQNLPPPQTVAVDLKVHPVKHNETAPLGQKCNVNSLSSEERKDPPSSEQDGTATPPNQNGSAVTGSSFITPSHWRSPPVEESSQLTTTDNSGSSGTNNPPPPPPSPLPPPLLPASAKVPSQPPSAPASLPGSPKRSTHVLTHLVEGFVIKEGLEPFPVGRSSLLSEQQASLPEPQDVPTNGDAADDSPLDADQSDSSDSEMENDGPTGEVAELGESVPDVLQCEYCGSSGYACTFLRSKRFCSMSCVRRFSVSCTKRIAVLHAGRLAHRPLGRRGRPPSRVNGASREHFVMQAHRSFGSKETQQSSPREEDEHHEEEEEEEEPPVPMTTRLRKQAERAQERVREQRTVETIIVSDAEEDVGCPSQWNVEQVSSYISTLPGGADVAEEFRSQEIDGQALLLLTEDHLVSTMNLKLGPALKLCAHINSLKDA</sequence>
<dbReference type="OMA" id="DRHAVQX"/>
<reference evidence="11" key="2">
    <citation type="submission" date="2025-09" db="UniProtKB">
        <authorList>
            <consortium name="Ensembl"/>
        </authorList>
    </citation>
    <scope>IDENTIFICATION</scope>
</reference>
<dbReference type="Gene3D" id="3.30.60.160">
    <property type="match status" value="1"/>
</dbReference>
<dbReference type="GO" id="GO:0042393">
    <property type="term" value="F:histone binding"/>
    <property type="evidence" value="ECO:0007669"/>
    <property type="project" value="TreeGrafter"/>
</dbReference>
<feature type="compositionally biased region" description="Basic and acidic residues" evidence="8">
    <location>
        <begin position="1"/>
        <end position="12"/>
    </location>
</feature>
<evidence type="ECO:0000259" key="9">
    <source>
        <dbReference type="PROSITE" id="PS50105"/>
    </source>
</evidence>
<dbReference type="InterPro" id="IPR013761">
    <property type="entry name" value="SAM/pointed_sf"/>
</dbReference>